<sequence>MSGCRQRKTQGSHSRTRRELPSSVPRCSLVCLVVEQAPVLSDANGWLGTEALEWTPSGGRYHASPLDIRTRLTERRHTLSTFPHHIHGMGSVKVCNLFCQLSDPVSIPGAHPMWAKFKIPCHIRWARFHLKGQRSHPRGHIGEGWAVCHSEG</sequence>
<dbReference type="EMBL" id="JAHLJV010000002">
    <property type="protein sequence ID" value="KAK1599682.1"/>
    <property type="molecule type" value="Genomic_DNA"/>
</dbReference>
<feature type="region of interest" description="Disordered" evidence="1">
    <location>
        <begin position="1"/>
        <end position="20"/>
    </location>
</feature>
<proteinExistence type="predicted"/>
<evidence type="ECO:0000313" key="2">
    <source>
        <dbReference type="EMBL" id="KAK1599682.1"/>
    </source>
</evidence>
<keyword evidence="3" id="KW-1185">Reference proteome</keyword>
<reference evidence="2" key="1">
    <citation type="submission" date="2021-06" db="EMBL/GenBank/DDBJ databases">
        <title>Comparative genomics, transcriptomics and evolutionary studies reveal genomic signatures of adaptation to plant cell wall in hemibiotrophic fungi.</title>
        <authorList>
            <consortium name="DOE Joint Genome Institute"/>
            <person name="Baroncelli R."/>
            <person name="Diaz J.F."/>
            <person name="Benocci T."/>
            <person name="Peng M."/>
            <person name="Battaglia E."/>
            <person name="Haridas S."/>
            <person name="Andreopoulos W."/>
            <person name="Labutti K."/>
            <person name="Pangilinan J."/>
            <person name="Floch G.L."/>
            <person name="Makela M.R."/>
            <person name="Henrissat B."/>
            <person name="Grigoriev I.V."/>
            <person name="Crouch J.A."/>
            <person name="De Vries R.P."/>
            <person name="Sukno S.A."/>
            <person name="Thon M.R."/>
        </authorList>
    </citation>
    <scope>NUCLEOTIDE SEQUENCE</scope>
    <source>
        <strain evidence="2">CBS 125086</strain>
    </source>
</reference>
<dbReference type="GeneID" id="85435262"/>
<gene>
    <name evidence="2" type="ORF">LY79DRAFT_147193</name>
</gene>
<accession>A0AAD8QDX5</accession>
<evidence type="ECO:0000313" key="3">
    <source>
        <dbReference type="Proteomes" id="UP001230504"/>
    </source>
</evidence>
<feature type="compositionally biased region" description="Basic residues" evidence="1">
    <location>
        <begin position="1"/>
        <end position="16"/>
    </location>
</feature>
<dbReference type="RefSeq" id="XP_060420271.1">
    <property type="nucleotide sequence ID" value="XM_060551022.1"/>
</dbReference>
<protein>
    <submittedName>
        <fullName evidence="2">Uncharacterized protein</fullName>
    </submittedName>
</protein>
<organism evidence="2 3">
    <name type="scientific">Colletotrichum navitas</name>
    <dbReference type="NCBI Taxonomy" id="681940"/>
    <lineage>
        <taxon>Eukaryota</taxon>
        <taxon>Fungi</taxon>
        <taxon>Dikarya</taxon>
        <taxon>Ascomycota</taxon>
        <taxon>Pezizomycotina</taxon>
        <taxon>Sordariomycetes</taxon>
        <taxon>Hypocreomycetidae</taxon>
        <taxon>Glomerellales</taxon>
        <taxon>Glomerellaceae</taxon>
        <taxon>Colletotrichum</taxon>
        <taxon>Colletotrichum graminicola species complex</taxon>
    </lineage>
</organism>
<comment type="caution">
    <text evidence="2">The sequence shown here is derived from an EMBL/GenBank/DDBJ whole genome shotgun (WGS) entry which is preliminary data.</text>
</comment>
<dbReference type="Proteomes" id="UP001230504">
    <property type="component" value="Unassembled WGS sequence"/>
</dbReference>
<dbReference type="AlphaFoldDB" id="A0AAD8QDX5"/>
<name>A0AAD8QDX5_9PEZI</name>
<evidence type="ECO:0000256" key="1">
    <source>
        <dbReference type="SAM" id="MobiDB-lite"/>
    </source>
</evidence>